<evidence type="ECO:0000313" key="2">
    <source>
        <dbReference type="Proteomes" id="UP000276437"/>
    </source>
</evidence>
<gene>
    <name evidence="1" type="ORF">MAMMFC1_00517</name>
</gene>
<proteinExistence type="predicted"/>
<reference evidence="1 2" key="1">
    <citation type="journal article" date="2018" name="Int. J. Syst. Evol. Microbiol.">
        <title>Methylomusa anaerophila gen. nov., sp. nov., an anaerobic methanol-utilizing bacterium isolated from a microbial fuel cell.</title>
        <authorList>
            <person name="Amano N."/>
            <person name="Yamamuro A."/>
            <person name="Miyahara M."/>
            <person name="Kouzuma A."/>
            <person name="Abe T."/>
            <person name="Watanabe K."/>
        </authorList>
    </citation>
    <scope>NUCLEOTIDE SEQUENCE [LARGE SCALE GENOMIC DNA]</scope>
    <source>
        <strain evidence="1 2">MMFC1</strain>
    </source>
</reference>
<accession>A0A348AFM9</accession>
<keyword evidence="2" id="KW-1185">Reference proteome</keyword>
<dbReference type="OrthoDB" id="1683583at2"/>
<dbReference type="AlphaFoldDB" id="A0A348AFM9"/>
<sequence length="81" mass="9029">MKIRVNKAFFLGQVLPIVDFERISLAAYGRVLSGASFGNTENFRVPAEVAVPGQVFLTADEWRTVVKKVQDSKNTMVDIEL</sequence>
<name>A0A348AFM9_9FIRM</name>
<dbReference type="Proteomes" id="UP000276437">
    <property type="component" value="Chromosome"/>
</dbReference>
<organism evidence="1 2">
    <name type="scientific">Methylomusa anaerophila</name>
    <dbReference type="NCBI Taxonomy" id="1930071"/>
    <lineage>
        <taxon>Bacteria</taxon>
        <taxon>Bacillati</taxon>
        <taxon>Bacillota</taxon>
        <taxon>Negativicutes</taxon>
        <taxon>Selenomonadales</taxon>
        <taxon>Sporomusaceae</taxon>
        <taxon>Methylomusa</taxon>
    </lineage>
</organism>
<protein>
    <submittedName>
        <fullName evidence="1">Uncharacterized protein</fullName>
    </submittedName>
</protein>
<dbReference type="RefSeq" id="WP_126306213.1">
    <property type="nucleotide sequence ID" value="NZ_AP018449.1"/>
</dbReference>
<dbReference type="KEGG" id="mana:MAMMFC1_00517"/>
<dbReference type="EMBL" id="AP018449">
    <property type="protein sequence ID" value="BBB89877.1"/>
    <property type="molecule type" value="Genomic_DNA"/>
</dbReference>
<evidence type="ECO:0000313" key="1">
    <source>
        <dbReference type="EMBL" id="BBB89877.1"/>
    </source>
</evidence>